<evidence type="ECO:0000259" key="2">
    <source>
        <dbReference type="Pfam" id="PF23622"/>
    </source>
</evidence>
<feature type="domain" description="At1g61320/AtMIF1 LRR" evidence="2">
    <location>
        <begin position="131"/>
        <end position="325"/>
    </location>
</feature>
<feature type="region of interest" description="Disordered" evidence="1">
    <location>
        <begin position="1"/>
        <end position="31"/>
    </location>
</feature>
<protein>
    <recommendedName>
        <fullName evidence="2">At1g61320/AtMIF1 LRR domain-containing protein</fullName>
    </recommendedName>
</protein>
<feature type="compositionally biased region" description="Basic and acidic residues" evidence="1">
    <location>
        <begin position="22"/>
        <end position="31"/>
    </location>
</feature>
<dbReference type="EMBL" id="JBEDUW010000007">
    <property type="protein sequence ID" value="KAK9911254.1"/>
    <property type="molecule type" value="Genomic_DNA"/>
</dbReference>
<name>A0AAW1VWR3_RUBAR</name>
<dbReference type="SUPFAM" id="SSF52047">
    <property type="entry name" value="RNI-like"/>
    <property type="match status" value="1"/>
</dbReference>
<proteinExistence type="predicted"/>
<feature type="compositionally biased region" description="Polar residues" evidence="1">
    <location>
        <begin position="1"/>
        <end position="17"/>
    </location>
</feature>
<dbReference type="Pfam" id="PF23622">
    <property type="entry name" value="LRR_At1g61320_AtMIF1"/>
    <property type="match status" value="1"/>
</dbReference>
<dbReference type="AlphaFoldDB" id="A0AAW1VWR3"/>
<dbReference type="InterPro" id="IPR032675">
    <property type="entry name" value="LRR_dom_sf"/>
</dbReference>
<organism evidence="3 4">
    <name type="scientific">Rubus argutus</name>
    <name type="common">Southern blackberry</name>
    <dbReference type="NCBI Taxonomy" id="59490"/>
    <lineage>
        <taxon>Eukaryota</taxon>
        <taxon>Viridiplantae</taxon>
        <taxon>Streptophyta</taxon>
        <taxon>Embryophyta</taxon>
        <taxon>Tracheophyta</taxon>
        <taxon>Spermatophyta</taxon>
        <taxon>Magnoliopsida</taxon>
        <taxon>eudicotyledons</taxon>
        <taxon>Gunneridae</taxon>
        <taxon>Pentapetalae</taxon>
        <taxon>rosids</taxon>
        <taxon>fabids</taxon>
        <taxon>Rosales</taxon>
        <taxon>Rosaceae</taxon>
        <taxon>Rosoideae</taxon>
        <taxon>Rosoideae incertae sedis</taxon>
        <taxon>Rubus</taxon>
    </lineage>
</organism>
<accession>A0AAW1VWR3</accession>
<dbReference type="Proteomes" id="UP001457282">
    <property type="component" value="Unassembled WGS sequence"/>
</dbReference>
<dbReference type="PANTHER" id="PTHR34145">
    <property type="entry name" value="OS02G0105600 PROTEIN"/>
    <property type="match status" value="1"/>
</dbReference>
<evidence type="ECO:0000313" key="4">
    <source>
        <dbReference type="Proteomes" id="UP001457282"/>
    </source>
</evidence>
<evidence type="ECO:0000256" key="1">
    <source>
        <dbReference type="SAM" id="MobiDB-lite"/>
    </source>
</evidence>
<evidence type="ECO:0000313" key="3">
    <source>
        <dbReference type="EMBL" id="KAK9911254.1"/>
    </source>
</evidence>
<dbReference type="Gene3D" id="3.80.10.10">
    <property type="entry name" value="Ribonuclease Inhibitor"/>
    <property type="match status" value="1"/>
</dbReference>
<dbReference type="InterPro" id="IPR053772">
    <property type="entry name" value="At1g61320/At1g61330-like"/>
</dbReference>
<reference evidence="3 4" key="1">
    <citation type="journal article" date="2023" name="G3 (Bethesda)">
        <title>A chromosome-length genome assembly and annotation of blackberry (Rubus argutus, cv. 'Hillquist').</title>
        <authorList>
            <person name="Bruna T."/>
            <person name="Aryal R."/>
            <person name="Dudchenko O."/>
            <person name="Sargent D.J."/>
            <person name="Mead D."/>
            <person name="Buti M."/>
            <person name="Cavallini A."/>
            <person name="Hytonen T."/>
            <person name="Andres J."/>
            <person name="Pham M."/>
            <person name="Weisz D."/>
            <person name="Mascagni F."/>
            <person name="Usai G."/>
            <person name="Natali L."/>
            <person name="Bassil N."/>
            <person name="Fernandez G.E."/>
            <person name="Lomsadze A."/>
            <person name="Armour M."/>
            <person name="Olukolu B."/>
            <person name="Poorten T."/>
            <person name="Britton C."/>
            <person name="Davik J."/>
            <person name="Ashrafi H."/>
            <person name="Aiden E.L."/>
            <person name="Borodovsky M."/>
            <person name="Worthington M."/>
        </authorList>
    </citation>
    <scope>NUCLEOTIDE SEQUENCE [LARGE SCALE GENOMIC DNA]</scope>
    <source>
        <strain evidence="3">PI 553951</strain>
    </source>
</reference>
<keyword evidence="4" id="KW-1185">Reference proteome</keyword>
<gene>
    <name evidence="3" type="ORF">M0R45_035175</name>
</gene>
<comment type="caution">
    <text evidence="3">The sequence shown here is derived from an EMBL/GenBank/DDBJ whole genome shotgun (WGS) entry which is preliminary data.</text>
</comment>
<dbReference type="InterPro" id="IPR055357">
    <property type="entry name" value="LRR_At1g61320_AtMIF1"/>
</dbReference>
<sequence length="492" mass="56825">MVPSTKRQICSDANTNNKRLKKQDQMKEDQDQLAKNDMTVDTLLPHLPDLIVHKIFRLIPTKLAVRSTIVSKQWASVWSLGVPRLDFDDEGDPSDHEDHNLGRRRLLFIDFVESCLRRCEKNQHLELDSFRLGMRYDCELIGAIRIDKWLSFAVERCVKELDMSIKRKDDNDLDESTYYCIPQTILNAKFLTSLNLEHVRIKETTDPISLPYLKTMSLKAVMVDVMVDGTTALDKLISMGCPSIELLSLASCSFSSSWWWWIDVTSASLKSLQIMDCNCNTLKVEAENLESLTFASEFSKHSSIRLLSECVKLKYINIYSKHLMCIEMHGRCRENVKANIDTPNLRVFGYNGFVMPNDVISLKARNPYCANILLNWDDEEVVEPTFLPPWTHFPTMRDFLQNFDCCNKVELDIRHDAIAEALTFPENFRKTLSPPLPNVKNLFVCIVRFRCPQTVARVSDLRDSLLWMAPSAHTFTITFWDYDDPEPSEEDE</sequence>